<keyword evidence="1" id="KW-0812">Transmembrane</keyword>
<feature type="transmembrane region" description="Helical" evidence="1">
    <location>
        <begin position="7"/>
        <end position="26"/>
    </location>
</feature>
<evidence type="ECO:0000256" key="1">
    <source>
        <dbReference type="SAM" id="Phobius"/>
    </source>
</evidence>
<keyword evidence="1" id="KW-1133">Transmembrane helix</keyword>
<dbReference type="EMBL" id="BK014935">
    <property type="protein sequence ID" value="DAD83392.1"/>
    <property type="molecule type" value="Genomic_DNA"/>
</dbReference>
<reference evidence="2" key="1">
    <citation type="journal article" date="2021" name="Proc. Natl. Acad. Sci. U.S.A.">
        <title>A Catalog of Tens of Thousands of Viruses from Human Metagenomes Reveals Hidden Associations with Chronic Diseases.</title>
        <authorList>
            <person name="Tisza M.J."/>
            <person name="Buck C.B."/>
        </authorList>
    </citation>
    <scope>NUCLEOTIDE SEQUENCE</scope>
    <source>
        <strain evidence="2">Ct3Pt8</strain>
    </source>
</reference>
<sequence>MRQGALYFLEALLGAGYPFIWALGRWHSEGVTVTLF</sequence>
<protein>
    <submittedName>
        <fullName evidence="2">Nitrobindin heme-binding domain</fullName>
    </submittedName>
</protein>
<keyword evidence="1" id="KW-0472">Membrane</keyword>
<evidence type="ECO:0000313" key="2">
    <source>
        <dbReference type="EMBL" id="DAD83392.1"/>
    </source>
</evidence>
<proteinExistence type="predicted"/>
<name>A0A8S5MMD5_9CAUD</name>
<accession>A0A8S5MMD5</accession>
<organism evidence="2">
    <name type="scientific">Myoviridae sp. ct3Pt8</name>
    <dbReference type="NCBI Taxonomy" id="2826608"/>
    <lineage>
        <taxon>Viruses</taxon>
        <taxon>Duplodnaviria</taxon>
        <taxon>Heunggongvirae</taxon>
        <taxon>Uroviricota</taxon>
        <taxon>Caudoviricetes</taxon>
    </lineage>
</organism>